<feature type="compositionally biased region" description="Low complexity" evidence="1">
    <location>
        <begin position="75"/>
        <end position="94"/>
    </location>
</feature>
<keyword evidence="2" id="KW-0472">Membrane</keyword>
<dbReference type="STRING" id="225324.SAMN02745126_03313"/>
<accession>A0A1T4QMD8</accession>
<feature type="compositionally biased region" description="Polar residues" evidence="1">
    <location>
        <begin position="64"/>
        <end position="74"/>
    </location>
</feature>
<feature type="region of interest" description="Disordered" evidence="1">
    <location>
        <begin position="1"/>
        <end position="31"/>
    </location>
</feature>
<name>A0A1T4QMD8_9HYPH</name>
<keyword evidence="2" id="KW-0812">Transmembrane</keyword>
<evidence type="ECO:0000313" key="4">
    <source>
        <dbReference type="Proteomes" id="UP000190092"/>
    </source>
</evidence>
<dbReference type="AlphaFoldDB" id="A0A1T4QMD8"/>
<evidence type="ECO:0000256" key="1">
    <source>
        <dbReference type="SAM" id="MobiDB-lite"/>
    </source>
</evidence>
<evidence type="ECO:0000313" key="3">
    <source>
        <dbReference type="EMBL" id="SKA04787.1"/>
    </source>
</evidence>
<reference evidence="4" key="1">
    <citation type="submission" date="2017-02" db="EMBL/GenBank/DDBJ databases">
        <authorList>
            <person name="Varghese N."/>
            <person name="Submissions S."/>
        </authorList>
    </citation>
    <scope>NUCLEOTIDE SEQUENCE [LARGE SCALE GENOMIC DNA]</scope>
    <source>
        <strain evidence="4">ATCC 27094</strain>
    </source>
</reference>
<evidence type="ECO:0000256" key="2">
    <source>
        <dbReference type="SAM" id="Phobius"/>
    </source>
</evidence>
<feature type="region of interest" description="Disordered" evidence="1">
    <location>
        <begin position="64"/>
        <end position="119"/>
    </location>
</feature>
<organism evidence="3 4">
    <name type="scientific">Enhydrobacter aerosaccus</name>
    <dbReference type="NCBI Taxonomy" id="225324"/>
    <lineage>
        <taxon>Bacteria</taxon>
        <taxon>Pseudomonadati</taxon>
        <taxon>Pseudomonadota</taxon>
        <taxon>Alphaproteobacteria</taxon>
        <taxon>Hyphomicrobiales</taxon>
        <taxon>Enhydrobacter</taxon>
    </lineage>
</organism>
<sequence>MANYDNRDPYNVTPGNRPYDEYGNSRFEPIEDSGRGPYVLLALLVAIGVIGGLLYFNHKPADTQQAQAPLTTEHTAPGPATPGAAPLGGSTATPNNPGGMTGPSAGGDSAPATAPGGTH</sequence>
<protein>
    <submittedName>
        <fullName evidence="3">Uncharacterized protein</fullName>
    </submittedName>
</protein>
<dbReference type="EMBL" id="FUWJ01000003">
    <property type="protein sequence ID" value="SKA04787.1"/>
    <property type="molecule type" value="Genomic_DNA"/>
</dbReference>
<gene>
    <name evidence="3" type="ORF">SAMN02745126_03313</name>
</gene>
<keyword evidence="4" id="KW-1185">Reference proteome</keyword>
<proteinExistence type="predicted"/>
<dbReference type="RefSeq" id="WP_170920974.1">
    <property type="nucleotide sequence ID" value="NZ_FUWJ01000003.1"/>
</dbReference>
<feature type="transmembrane region" description="Helical" evidence="2">
    <location>
        <begin position="38"/>
        <end position="56"/>
    </location>
</feature>
<dbReference type="Proteomes" id="UP000190092">
    <property type="component" value="Unassembled WGS sequence"/>
</dbReference>
<keyword evidence="2" id="KW-1133">Transmembrane helix</keyword>